<reference evidence="9" key="1">
    <citation type="submission" date="2023-11" db="EMBL/GenBank/DDBJ databases">
        <authorList>
            <person name="De Vega J J."/>
            <person name="De Vega J J."/>
        </authorList>
    </citation>
    <scope>NUCLEOTIDE SEQUENCE</scope>
</reference>
<evidence type="ECO:0000256" key="1">
    <source>
        <dbReference type="ARBA" id="ARBA00001971"/>
    </source>
</evidence>
<dbReference type="InterPro" id="IPR002403">
    <property type="entry name" value="Cyt_P450_E_grp-IV"/>
</dbReference>
<comment type="similarity">
    <text evidence="2 8">Belongs to the cytochrome P450 family.</text>
</comment>
<evidence type="ECO:0000256" key="5">
    <source>
        <dbReference type="ARBA" id="ARBA00023004"/>
    </source>
</evidence>
<dbReference type="GO" id="GO:0016705">
    <property type="term" value="F:oxidoreductase activity, acting on paired donors, with incorporation or reduction of molecular oxygen"/>
    <property type="evidence" value="ECO:0007669"/>
    <property type="project" value="InterPro"/>
</dbReference>
<name>A0AAD2HI78_9AGAR</name>
<dbReference type="EMBL" id="CAVNYO010000406">
    <property type="protein sequence ID" value="CAK5276351.1"/>
    <property type="molecule type" value="Genomic_DNA"/>
</dbReference>
<comment type="cofactor">
    <cofactor evidence="1 7">
        <name>heme</name>
        <dbReference type="ChEBI" id="CHEBI:30413"/>
    </cofactor>
</comment>
<evidence type="ECO:0000256" key="2">
    <source>
        <dbReference type="ARBA" id="ARBA00010617"/>
    </source>
</evidence>
<dbReference type="CDD" id="cd11041">
    <property type="entry name" value="CYP503A1-like"/>
    <property type="match status" value="1"/>
</dbReference>
<evidence type="ECO:0000256" key="6">
    <source>
        <dbReference type="ARBA" id="ARBA00023033"/>
    </source>
</evidence>
<proteinExistence type="inferred from homology"/>
<protein>
    <recommendedName>
        <fullName evidence="11">Cytochrome P450</fullName>
    </recommendedName>
</protein>
<gene>
    <name evidence="9" type="ORF">MYCIT1_LOCUS24525</name>
</gene>
<evidence type="ECO:0000256" key="4">
    <source>
        <dbReference type="ARBA" id="ARBA00023002"/>
    </source>
</evidence>
<dbReference type="GO" id="GO:0020037">
    <property type="term" value="F:heme binding"/>
    <property type="evidence" value="ECO:0007669"/>
    <property type="project" value="InterPro"/>
</dbReference>
<evidence type="ECO:0000256" key="7">
    <source>
        <dbReference type="PIRSR" id="PIRSR602403-1"/>
    </source>
</evidence>
<dbReference type="Proteomes" id="UP001295794">
    <property type="component" value="Unassembled WGS sequence"/>
</dbReference>
<dbReference type="PANTHER" id="PTHR46206">
    <property type="entry name" value="CYTOCHROME P450"/>
    <property type="match status" value="1"/>
</dbReference>
<feature type="binding site" description="axial binding residue" evidence="7">
    <location>
        <position position="311"/>
    </location>
    <ligand>
        <name>heme</name>
        <dbReference type="ChEBI" id="CHEBI:30413"/>
    </ligand>
    <ligandPart>
        <name>Fe</name>
        <dbReference type="ChEBI" id="CHEBI:18248"/>
    </ligandPart>
</feature>
<dbReference type="AlphaFoldDB" id="A0AAD2HI78"/>
<dbReference type="PRINTS" id="PR00465">
    <property type="entry name" value="EP450IV"/>
</dbReference>
<organism evidence="9 10">
    <name type="scientific">Mycena citricolor</name>
    <dbReference type="NCBI Taxonomy" id="2018698"/>
    <lineage>
        <taxon>Eukaryota</taxon>
        <taxon>Fungi</taxon>
        <taxon>Dikarya</taxon>
        <taxon>Basidiomycota</taxon>
        <taxon>Agaricomycotina</taxon>
        <taxon>Agaricomycetes</taxon>
        <taxon>Agaricomycetidae</taxon>
        <taxon>Agaricales</taxon>
        <taxon>Marasmiineae</taxon>
        <taxon>Mycenaceae</taxon>
        <taxon>Mycena</taxon>
    </lineage>
</organism>
<keyword evidence="4 8" id="KW-0560">Oxidoreductase</keyword>
<dbReference type="InterPro" id="IPR036396">
    <property type="entry name" value="Cyt_P450_sf"/>
</dbReference>
<evidence type="ECO:0000313" key="9">
    <source>
        <dbReference type="EMBL" id="CAK5276351.1"/>
    </source>
</evidence>
<dbReference type="PROSITE" id="PS00086">
    <property type="entry name" value="CYTOCHROME_P450"/>
    <property type="match status" value="1"/>
</dbReference>
<keyword evidence="5 7" id="KW-0408">Iron</keyword>
<dbReference type="GO" id="GO:0005506">
    <property type="term" value="F:iron ion binding"/>
    <property type="evidence" value="ECO:0007669"/>
    <property type="project" value="InterPro"/>
</dbReference>
<keyword evidence="10" id="KW-1185">Reference proteome</keyword>
<sequence length="369" mass="40976">MRSALPRSYATLVPQLVDEARHVVPYAFDTDANHPLWESVVHLVARVANRAIIGVPGCRDEAFLRLQEAVAEQAIPVAQVLRWFPVVCRPFVWSVFSALAGSRESCLAKLMPYVQQRVVDSGKEDPATVLDLLLKHAPESELSNLRTLALRVTHLNMAAIHTSSIFLTHSLFEIARLPAPQLALLRQEMDDAVAAEGGTCSKAALSNFHLLDSLLKEVGRYHMQVSVGSSRMVMQPITLSDGTLLPAGCAVSLAHEPLHFDTKTYPDPYIFKPFRFAHLRTADGDTTSNVKHTFTHLANEYIVFGTGPRACPGRFFASLTIKILVYEILREFDLAFPDGASTQPEPFAFNGFILPNQKAMLRFVKRDMK</sequence>
<dbReference type="InterPro" id="IPR017972">
    <property type="entry name" value="Cyt_P450_CS"/>
</dbReference>
<dbReference type="Gene3D" id="1.10.630.10">
    <property type="entry name" value="Cytochrome P450"/>
    <property type="match status" value="1"/>
</dbReference>
<accession>A0AAD2HI78</accession>
<evidence type="ECO:0000256" key="8">
    <source>
        <dbReference type="RuleBase" id="RU000461"/>
    </source>
</evidence>
<comment type="caution">
    <text evidence="9">The sequence shown here is derived from an EMBL/GenBank/DDBJ whole genome shotgun (WGS) entry which is preliminary data.</text>
</comment>
<dbReference type="InterPro" id="IPR001128">
    <property type="entry name" value="Cyt_P450"/>
</dbReference>
<dbReference type="GO" id="GO:0004497">
    <property type="term" value="F:monooxygenase activity"/>
    <property type="evidence" value="ECO:0007669"/>
    <property type="project" value="UniProtKB-KW"/>
</dbReference>
<evidence type="ECO:0000313" key="10">
    <source>
        <dbReference type="Proteomes" id="UP001295794"/>
    </source>
</evidence>
<keyword evidence="3 7" id="KW-0479">Metal-binding</keyword>
<dbReference type="SUPFAM" id="SSF48264">
    <property type="entry name" value="Cytochrome P450"/>
    <property type="match status" value="1"/>
</dbReference>
<dbReference type="PANTHER" id="PTHR46206:SF1">
    <property type="entry name" value="P450, PUTATIVE (EUROFUNG)-RELATED"/>
    <property type="match status" value="1"/>
</dbReference>
<keyword evidence="6 8" id="KW-0503">Monooxygenase</keyword>
<evidence type="ECO:0008006" key="11">
    <source>
        <dbReference type="Google" id="ProtNLM"/>
    </source>
</evidence>
<keyword evidence="7 8" id="KW-0349">Heme</keyword>
<evidence type="ECO:0000256" key="3">
    <source>
        <dbReference type="ARBA" id="ARBA00022723"/>
    </source>
</evidence>
<dbReference type="Pfam" id="PF00067">
    <property type="entry name" value="p450"/>
    <property type="match status" value="1"/>
</dbReference>